<evidence type="ECO:0000259" key="5">
    <source>
        <dbReference type="PROSITE" id="PS51084"/>
    </source>
</evidence>
<dbReference type="InterPro" id="IPR039383">
    <property type="entry name" value="FHIT"/>
</dbReference>
<dbReference type="InterPro" id="IPR011146">
    <property type="entry name" value="HIT-like"/>
</dbReference>
<protein>
    <submittedName>
        <fullName evidence="6">ATP adenylyltransferase</fullName>
    </submittedName>
</protein>
<evidence type="ECO:0000256" key="1">
    <source>
        <dbReference type="ARBA" id="ARBA00022741"/>
    </source>
</evidence>
<evidence type="ECO:0000313" key="7">
    <source>
        <dbReference type="Proteomes" id="UP000292958"/>
    </source>
</evidence>
<dbReference type="GO" id="GO:0016779">
    <property type="term" value="F:nucleotidyltransferase activity"/>
    <property type="evidence" value="ECO:0007669"/>
    <property type="project" value="UniProtKB-KW"/>
</dbReference>
<feature type="domain" description="HIT" evidence="5">
    <location>
        <begin position="111"/>
        <end position="219"/>
    </location>
</feature>
<keyword evidence="6" id="KW-0808">Transferase</keyword>
<organism evidence="6 7">
    <name type="scientific">Edaphobacter modestus</name>
    <dbReference type="NCBI Taxonomy" id="388466"/>
    <lineage>
        <taxon>Bacteria</taxon>
        <taxon>Pseudomonadati</taxon>
        <taxon>Acidobacteriota</taxon>
        <taxon>Terriglobia</taxon>
        <taxon>Terriglobales</taxon>
        <taxon>Acidobacteriaceae</taxon>
        <taxon>Edaphobacter</taxon>
    </lineage>
</organism>
<dbReference type="Pfam" id="PF01230">
    <property type="entry name" value="HIT"/>
    <property type="match status" value="1"/>
</dbReference>
<feature type="short sequence motif" description="Histidine triad motif" evidence="4">
    <location>
        <begin position="204"/>
        <end position="208"/>
    </location>
</feature>
<dbReference type="InterPro" id="IPR036265">
    <property type="entry name" value="HIT-like_sf"/>
</dbReference>
<comment type="caution">
    <text evidence="6">The sequence shown here is derived from an EMBL/GenBank/DDBJ whole genome shotgun (WGS) entry which is preliminary data.</text>
</comment>
<keyword evidence="6" id="KW-0548">Nucleotidyltransferase</keyword>
<dbReference type="PANTHER" id="PTHR42997:SF1">
    <property type="entry name" value="AP-4-A PHOSPHORYLASE"/>
    <property type="match status" value="1"/>
</dbReference>
<gene>
    <name evidence="6" type="ORF">BDD14_2712</name>
</gene>
<dbReference type="Gene3D" id="3.30.428.10">
    <property type="entry name" value="HIT-like"/>
    <property type="match status" value="1"/>
</dbReference>
<dbReference type="EMBL" id="SHKW01000001">
    <property type="protein sequence ID" value="RZU41208.1"/>
    <property type="molecule type" value="Genomic_DNA"/>
</dbReference>
<accession>A0A4Q7YUC4</accession>
<evidence type="ECO:0000256" key="4">
    <source>
        <dbReference type="PROSITE-ProRule" id="PRU00464"/>
    </source>
</evidence>
<dbReference type="CDD" id="cd01275">
    <property type="entry name" value="FHIT"/>
    <property type="match status" value="1"/>
</dbReference>
<reference evidence="6 7" key="1">
    <citation type="submission" date="2019-02" db="EMBL/GenBank/DDBJ databases">
        <title>Genomic Encyclopedia of Archaeal and Bacterial Type Strains, Phase II (KMG-II): from individual species to whole genera.</title>
        <authorList>
            <person name="Goeker M."/>
        </authorList>
    </citation>
    <scope>NUCLEOTIDE SEQUENCE [LARGE SCALE GENOMIC DNA]</scope>
    <source>
        <strain evidence="6 7">DSM 18101</strain>
    </source>
</reference>
<evidence type="ECO:0000256" key="3">
    <source>
        <dbReference type="PIRSR" id="PIRSR639383-2"/>
    </source>
</evidence>
<dbReference type="SUPFAM" id="SSF54197">
    <property type="entry name" value="HIT-like"/>
    <property type="match status" value="1"/>
</dbReference>
<keyword evidence="7" id="KW-1185">Reference proteome</keyword>
<evidence type="ECO:0000256" key="2">
    <source>
        <dbReference type="PIRSR" id="PIRSR639383-1"/>
    </source>
</evidence>
<dbReference type="InterPro" id="IPR052908">
    <property type="entry name" value="AP-4-A_phosphorylase"/>
</dbReference>
<dbReference type="Proteomes" id="UP000292958">
    <property type="component" value="Unassembled WGS sequence"/>
</dbReference>
<dbReference type="PROSITE" id="PS51084">
    <property type="entry name" value="HIT_2"/>
    <property type="match status" value="1"/>
</dbReference>
<feature type="binding site" evidence="3">
    <location>
        <position position="208"/>
    </location>
    <ligand>
        <name>substrate</name>
    </ligand>
</feature>
<keyword evidence="1" id="KW-0547">Nucleotide-binding</keyword>
<feature type="binding site" evidence="3">
    <location>
        <position position="136"/>
    </location>
    <ligand>
        <name>substrate</name>
    </ligand>
</feature>
<evidence type="ECO:0000313" key="6">
    <source>
        <dbReference type="EMBL" id="RZU41208.1"/>
    </source>
</evidence>
<feature type="binding site" evidence="3">
    <location>
        <begin position="198"/>
        <end position="201"/>
    </location>
    <ligand>
        <name>substrate</name>
    </ligand>
</feature>
<proteinExistence type="predicted"/>
<feature type="active site" description="Tele-AMP-histidine intermediate" evidence="2">
    <location>
        <position position="206"/>
    </location>
</feature>
<dbReference type="AlphaFoldDB" id="A0A4Q7YUC4"/>
<name>A0A4Q7YUC4_9BACT</name>
<dbReference type="GO" id="GO:0000166">
    <property type="term" value="F:nucleotide binding"/>
    <property type="evidence" value="ECO:0007669"/>
    <property type="project" value="UniProtKB-KW"/>
</dbReference>
<sequence>MGPTRRGSYLTIEPHHPYVNRTGQPESALFTPLLLPKRAPPPEPEILSSPAAILGNHMDHLWTPWRYAYITRSDPQARTGVAPELADWPAAEDKHCVFCNMIAATDYAIAHGMPLEIAERASHIIYRGQYCFLCLNAYPYATGHVLILPYLHTDSLAAAPPDAVHEMIELAQRTERALRSTYRPDGINLGMNLGDAAGAGVAGHIHMHVLPRWIGDTNFMTVTAETRVLPEALDTTWKRLRDALKNSATP</sequence>
<dbReference type="PANTHER" id="PTHR42997">
    <property type="entry name" value="HIT FAMILY HYDROLASE"/>
    <property type="match status" value="1"/>
</dbReference>